<keyword evidence="2" id="KW-0175">Coiled coil</keyword>
<reference evidence="4 5" key="1">
    <citation type="submission" date="2017-12" db="EMBL/GenBank/DDBJ databases">
        <title>Comparative genomics of Botrytis spp.</title>
        <authorList>
            <person name="Valero-Jimenez C.A."/>
            <person name="Tapia P."/>
            <person name="Veloso J."/>
            <person name="Silva-Moreno E."/>
            <person name="Staats M."/>
            <person name="Valdes J.H."/>
            <person name="Van Kan J.A.L."/>
        </authorList>
    </citation>
    <scope>NUCLEOTIDE SEQUENCE [LARGE SCALE GENOMIC DNA]</scope>
    <source>
        <strain evidence="4 5">MUCL3349</strain>
    </source>
</reference>
<dbReference type="InterPro" id="IPR001841">
    <property type="entry name" value="Znf_RING"/>
</dbReference>
<dbReference type="Pfam" id="PF13639">
    <property type="entry name" value="zf-RING_2"/>
    <property type="match status" value="1"/>
</dbReference>
<comment type="caution">
    <text evidence="4">The sequence shown here is derived from an EMBL/GenBank/DDBJ whole genome shotgun (WGS) entry which is preliminary data.</text>
</comment>
<evidence type="ECO:0000256" key="1">
    <source>
        <dbReference type="PROSITE-ProRule" id="PRU00175"/>
    </source>
</evidence>
<evidence type="ECO:0000256" key="2">
    <source>
        <dbReference type="SAM" id="Coils"/>
    </source>
</evidence>
<dbReference type="InterPro" id="IPR013083">
    <property type="entry name" value="Znf_RING/FYVE/PHD"/>
</dbReference>
<name>A0A4Z1KJS2_9HELO</name>
<dbReference type="GO" id="GO:0008270">
    <property type="term" value="F:zinc ion binding"/>
    <property type="evidence" value="ECO:0007669"/>
    <property type="project" value="UniProtKB-KW"/>
</dbReference>
<sequence length="258" mass="29432">MMLNLALHRSRTTLSAIEWYIAMGYGLFYHADATSCDDDCGICRQPLNQIGEEGVPAKTQCNHIFHLECLGEWINVSPNGDFPACRKMLRKALEPIHDTPARGPHPEWLVSLMPPAPQLPPNHEILTAQELIQLEADVEDARSRAGETDQNLTDLEDELQLPREDFSSLEIQSIEQVQNSSEIVMMNLTGLSAENYARYQNQVRLHQMSLTQFATSSHRLGERRRELERLHEYVQRIYPTTILDIVRAEVDFLIGILD</sequence>
<dbReference type="Proteomes" id="UP000297280">
    <property type="component" value="Unassembled WGS sequence"/>
</dbReference>
<dbReference type="STRING" id="87229.A0A4Z1KJS2"/>
<keyword evidence="5" id="KW-1185">Reference proteome</keyword>
<feature type="coiled-coil region" evidence="2">
    <location>
        <begin position="131"/>
        <end position="158"/>
    </location>
</feature>
<dbReference type="Gene3D" id="3.30.40.10">
    <property type="entry name" value="Zinc/RING finger domain, C3HC4 (zinc finger)"/>
    <property type="match status" value="1"/>
</dbReference>
<keyword evidence="1" id="KW-0479">Metal-binding</keyword>
<organism evidence="4 5">
    <name type="scientific">Botrytis porri</name>
    <dbReference type="NCBI Taxonomy" id="87229"/>
    <lineage>
        <taxon>Eukaryota</taxon>
        <taxon>Fungi</taxon>
        <taxon>Dikarya</taxon>
        <taxon>Ascomycota</taxon>
        <taxon>Pezizomycotina</taxon>
        <taxon>Leotiomycetes</taxon>
        <taxon>Helotiales</taxon>
        <taxon>Sclerotiniaceae</taxon>
        <taxon>Botrytis</taxon>
    </lineage>
</organism>
<keyword evidence="1" id="KW-0862">Zinc</keyword>
<dbReference type="EMBL" id="PQXO01000590">
    <property type="protein sequence ID" value="TGO83804.1"/>
    <property type="molecule type" value="Genomic_DNA"/>
</dbReference>
<gene>
    <name evidence="4" type="ORF">BPOR_0591g00080</name>
</gene>
<dbReference type="PROSITE" id="PS50089">
    <property type="entry name" value="ZF_RING_2"/>
    <property type="match status" value="1"/>
</dbReference>
<evidence type="ECO:0000313" key="5">
    <source>
        <dbReference type="Proteomes" id="UP000297280"/>
    </source>
</evidence>
<evidence type="ECO:0000313" key="4">
    <source>
        <dbReference type="EMBL" id="TGO83804.1"/>
    </source>
</evidence>
<evidence type="ECO:0000259" key="3">
    <source>
        <dbReference type="PROSITE" id="PS50089"/>
    </source>
</evidence>
<keyword evidence="1" id="KW-0863">Zinc-finger</keyword>
<dbReference type="SUPFAM" id="SSF57850">
    <property type="entry name" value="RING/U-box"/>
    <property type="match status" value="1"/>
</dbReference>
<protein>
    <recommendedName>
        <fullName evidence="3">RING-type domain-containing protein</fullName>
    </recommendedName>
</protein>
<feature type="domain" description="RING-type" evidence="3">
    <location>
        <begin position="40"/>
        <end position="86"/>
    </location>
</feature>
<proteinExistence type="predicted"/>
<accession>A0A4Z1KJS2</accession>
<dbReference type="AlphaFoldDB" id="A0A4Z1KJS2"/>